<dbReference type="OrthoDB" id="1042522at2"/>
<keyword evidence="2" id="KW-1185">Reference proteome</keyword>
<accession>A0A2U3BDJ6</accession>
<sequence>MECSRCGNQPVLITEPVCLCEECALDTALAILASCRLSDASVNALIQSGFDMPVKTHQHFSATDIAKELGTSAQKIGRLANKHNLKTDQFGEWRLGKAANSSKQIESFFYNESGRRQIIGLMR</sequence>
<evidence type="ECO:0000313" key="2">
    <source>
        <dbReference type="Proteomes" id="UP000245362"/>
    </source>
</evidence>
<evidence type="ECO:0000313" key="1">
    <source>
        <dbReference type="EMBL" id="PWI34879.1"/>
    </source>
</evidence>
<proteinExistence type="predicted"/>
<comment type="caution">
    <text evidence="1">The sequence shown here is derived from an EMBL/GenBank/DDBJ whole genome shotgun (WGS) entry which is preliminary data.</text>
</comment>
<gene>
    <name evidence="1" type="ORF">DI392_00940</name>
</gene>
<dbReference type="EMBL" id="QFWT01000001">
    <property type="protein sequence ID" value="PWI34879.1"/>
    <property type="molecule type" value="Genomic_DNA"/>
</dbReference>
<dbReference type="Proteomes" id="UP000245362">
    <property type="component" value="Unassembled WGS sequence"/>
</dbReference>
<name>A0A2U3BDJ6_9VIBR</name>
<dbReference type="RefSeq" id="WP_109318033.1">
    <property type="nucleotide sequence ID" value="NZ_QFWT01000001.1"/>
</dbReference>
<protein>
    <submittedName>
        <fullName evidence="1">Uncharacterized protein</fullName>
    </submittedName>
</protein>
<reference evidence="1 2" key="1">
    <citation type="submission" date="2018-05" db="EMBL/GenBank/DDBJ databases">
        <title>Vibrio limimaris sp. nov., isolated from marine sediment.</title>
        <authorList>
            <person name="Li C.-M."/>
        </authorList>
    </citation>
    <scope>NUCLEOTIDE SEQUENCE [LARGE SCALE GENOMIC DNA]</scope>
    <source>
        <strain evidence="1 2">E4404</strain>
    </source>
</reference>
<organism evidence="1 2">
    <name type="scientific">Vibrio albus</name>
    <dbReference type="NCBI Taxonomy" id="2200953"/>
    <lineage>
        <taxon>Bacteria</taxon>
        <taxon>Pseudomonadati</taxon>
        <taxon>Pseudomonadota</taxon>
        <taxon>Gammaproteobacteria</taxon>
        <taxon>Vibrionales</taxon>
        <taxon>Vibrionaceae</taxon>
        <taxon>Vibrio</taxon>
    </lineage>
</organism>
<dbReference type="AlphaFoldDB" id="A0A2U3BDJ6"/>